<gene>
    <name evidence="1" type="ORF">ACO22_01695</name>
</gene>
<evidence type="ECO:0000313" key="1">
    <source>
        <dbReference type="EMBL" id="ODH40114.1"/>
    </source>
</evidence>
<protein>
    <submittedName>
        <fullName evidence="1">Uncharacterized protein</fullName>
    </submittedName>
</protein>
<proteinExistence type="predicted"/>
<dbReference type="AlphaFoldDB" id="A0A1D2JKU9"/>
<dbReference type="EMBL" id="LZYO01000044">
    <property type="protein sequence ID" value="ODH40114.1"/>
    <property type="molecule type" value="Genomic_DNA"/>
</dbReference>
<sequence>MPSNTLLKCLTEPNPQVDNTHSLTGRPTEHLNWTKSEDKTSVAKGYPDWPAFEEEKHIMPNGSVYFWGYRSFPRSGFRRSLKTPTTTCTNDLLPRLNYTCGVTGSQHGRNSI</sequence>
<reference evidence="1 2" key="1">
    <citation type="submission" date="2016-06" db="EMBL/GenBank/DDBJ databases">
        <authorList>
            <person name="Kjaerup R.B."/>
            <person name="Dalgaard T.S."/>
            <person name="Juul-Madsen H.R."/>
        </authorList>
    </citation>
    <scope>NUCLEOTIDE SEQUENCE [LARGE SCALE GENOMIC DNA]</scope>
    <source>
        <strain evidence="1 2">Pb300</strain>
    </source>
</reference>
<evidence type="ECO:0000313" key="2">
    <source>
        <dbReference type="Proteomes" id="UP000242814"/>
    </source>
</evidence>
<comment type="caution">
    <text evidence="1">The sequence shown here is derived from an EMBL/GenBank/DDBJ whole genome shotgun (WGS) entry which is preliminary data.</text>
</comment>
<organism evidence="1 2">
    <name type="scientific">Paracoccidioides brasiliensis</name>
    <dbReference type="NCBI Taxonomy" id="121759"/>
    <lineage>
        <taxon>Eukaryota</taxon>
        <taxon>Fungi</taxon>
        <taxon>Dikarya</taxon>
        <taxon>Ascomycota</taxon>
        <taxon>Pezizomycotina</taxon>
        <taxon>Eurotiomycetes</taxon>
        <taxon>Eurotiomycetidae</taxon>
        <taxon>Onygenales</taxon>
        <taxon>Ajellomycetaceae</taxon>
        <taxon>Paracoccidioides</taxon>
    </lineage>
</organism>
<name>A0A1D2JKU9_PARBR</name>
<accession>A0A1D2JKU9</accession>
<dbReference type="Proteomes" id="UP000242814">
    <property type="component" value="Unassembled WGS sequence"/>
</dbReference>